<dbReference type="Gene3D" id="3.30.420.270">
    <property type="match status" value="1"/>
</dbReference>
<dbReference type="GO" id="GO:0005886">
    <property type="term" value="C:plasma membrane"/>
    <property type="evidence" value="ECO:0007669"/>
    <property type="project" value="UniProtKB-SubCell"/>
</dbReference>
<dbReference type="GO" id="GO:0015031">
    <property type="term" value="P:protein transport"/>
    <property type="evidence" value="ECO:0007669"/>
    <property type="project" value="UniProtKB-KW"/>
</dbReference>
<keyword evidence="6 8" id="KW-0472">Membrane</keyword>
<proteinExistence type="inferred from homology"/>
<dbReference type="AlphaFoldDB" id="A0A7W8D323"/>
<dbReference type="EMBL" id="JACHHP010000001">
    <property type="protein sequence ID" value="MBB5206954.1"/>
    <property type="molecule type" value="Genomic_DNA"/>
</dbReference>
<keyword evidence="5 8" id="KW-1133">Transmembrane helix</keyword>
<evidence type="ECO:0000256" key="5">
    <source>
        <dbReference type="ARBA" id="ARBA00022989"/>
    </source>
</evidence>
<dbReference type="Proteomes" id="UP000521199">
    <property type="component" value="Unassembled WGS sequence"/>
</dbReference>
<dbReference type="PANTHER" id="PTHR30558">
    <property type="entry name" value="EXBD MEMBRANE COMPONENT OF PMF-DRIVEN MACROMOLECULE IMPORT SYSTEM"/>
    <property type="match status" value="1"/>
</dbReference>
<evidence type="ECO:0000256" key="2">
    <source>
        <dbReference type="ARBA" id="ARBA00005811"/>
    </source>
</evidence>
<evidence type="ECO:0000313" key="9">
    <source>
        <dbReference type="EMBL" id="MBB5206954.1"/>
    </source>
</evidence>
<keyword evidence="7" id="KW-0653">Protein transport</keyword>
<keyword evidence="3" id="KW-1003">Cell membrane</keyword>
<accession>A0A7W8D323</accession>
<comment type="caution">
    <text evidence="9">The sequence shown here is derived from an EMBL/GenBank/DDBJ whole genome shotgun (WGS) entry which is preliminary data.</text>
</comment>
<organism evidence="9 10">
    <name type="scientific">Chiayiivirga flava</name>
    <dbReference type="NCBI Taxonomy" id="659595"/>
    <lineage>
        <taxon>Bacteria</taxon>
        <taxon>Pseudomonadati</taxon>
        <taxon>Pseudomonadota</taxon>
        <taxon>Gammaproteobacteria</taxon>
        <taxon>Lysobacterales</taxon>
        <taxon>Lysobacteraceae</taxon>
        <taxon>Chiayiivirga</taxon>
    </lineage>
</organism>
<feature type="transmembrane region" description="Helical" evidence="8">
    <location>
        <begin position="16"/>
        <end position="36"/>
    </location>
</feature>
<reference evidence="9 10" key="1">
    <citation type="submission" date="2020-08" db="EMBL/GenBank/DDBJ databases">
        <title>Genomic Encyclopedia of Type Strains, Phase IV (KMG-IV): sequencing the most valuable type-strain genomes for metagenomic binning, comparative biology and taxonomic classification.</title>
        <authorList>
            <person name="Goeker M."/>
        </authorList>
    </citation>
    <scope>NUCLEOTIDE SEQUENCE [LARGE SCALE GENOMIC DNA]</scope>
    <source>
        <strain evidence="9 10">DSM 24163</strain>
    </source>
</reference>
<evidence type="ECO:0000256" key="8">
    <source>
        <dbReference type="SAM" id="Phobius"/>
    </source>
</evidence>
<keyword evidence="4 7" id="KW-0812">Transmembrane</keyword>
<keyword evidence="7" id="KW-0813">Transport</keyword>
<comment type="similarity">
    <text evidence="2 7">Belongs to the ExbD/TolR family.</text>
</comment>
<dbReference type="PANTHER" id="PTHR30558:SF3">
    <property type="entry name" value="BIOPOLYMER TRANSPORT PROTEIN EXBD-RELATED"/>
    <property type="match status" value="1"/>
</dbReference>
<evidence type="ECO:0000256" key="7">
    <source>
        <dbReference type="RuleBase" id="RU003879"/>
    </source>
</evidence>
<gene>
    <name evidence="9" type="ORF">HNQ52_000470</name>
</gene>
<sequence>MRIGARATTDDPEIGLIPLIDVVLTLIIFFVVTTTFQDRSAMRVELPQAAAQSAEVPKDPLLVVIDEQGRYFVGGSEVIKRDVDSLREAIGQVAGDDRERAVTLRADARTPHQAVITAMDAIGQLGFTRLSIATVPGTDAK</sequence>
<evidence type="ECO:0000256" key="3">
    <source>
        <dbReference type="ARBA" id="ARBA00022475"/>
    </source>
</evidence>
<evidence type="ECO:0000313" key="10">
    <source>
        <dbReference type="Proteomes" id="UP000521199"/>
    </source>
</evidence>
<name>A0A7W8D323_9GAMM</name>
<comment type="subcellular location">
    <subcellularLocation>
        <location evidence="1">Cell membrane</location>
        <topology evidence="1">Single-pass membrane protein</topology>
    </subcellularLocation>
    <subcellularLocation>
        <location evidence="7">Cell membrane</location>
        <topology evidence="7">Single-pass type II membrane protein</topology>
    </subcellularLocation>
</comment>
<dbReference type="Pfam" id="PF02472">
    <property type="entry name" value="ExbD"/>
    <property type="match status" value="1"/>
</dbReference>
<dbReference type="RefSeq" id="WP_183959412.1">
    <property type="nucleotide sequence ID" value="NZ_JACHHP010000001.1"/>
</dbReference>
<keyword evidence="10" id="KW-1185">Reference proteome</keyword>
<evidence type="ECO:0000256" key="4">
    <source>
        <dbReference type="ARBA" id="ARBA00022692"/>
    </source>
</evidence>
<evidence type="ECO:0000256" key="1">
    <source>
        <dbReference type="ARBA" id="ARBA00004162"/>
    </source>
</evidence>
<evidence type="ECO:0000256" key="6">
    <source>
        <dbReference type="ARBA" id="ARBA00023136"/>
    </source>
</evidence>
<dbReference type="InterPro" id="IPR003400">
    <property type="entry name" value="ExbD"/>
</dbReference>
<dbReference type="GO" id="GO:0022857">
    <property type="term" value="F:transmembrane transporter activity"/>
    <property type="evidence" value="ECO:0007669"/>
    <property type="project" value="InterPro"/>
</dbReference>
<protein>
    <submittedName>
        <fullName evidence="9">Biopolymer transport protein ExbD</fullName>
    </submittedName>
</protein>